<comment type="caution">
    <text evidence="9">The sequence shown here is derived from an EMBL/GenBank/DDBJ whole genome shotgun (WGS) entry which is preliminary data.</text>
</comment>
<evidence type="ECO:0000259" key="8">
    <source>
        <dbReference type="Pfam" id="PF12704"/>
    </source>
</evidence>
<feature type="domain" description="ABC3 transporter permease C-terminal" evidence="7">
    <location>
        <begin position="289"/>
        <end position="402"/>
    </location>
</feature>
<protein>
    <submittedName>
        <fullName evidence="9">FtsX-like permease family protein</fullName>
    </submittedName>
</protein>
<evidence type="ECO:0000256" key="5">
    <source>
        <dbReference type="ARBA" id="ARBA00023136"/>
    </source>
</evidence>
<reference evidence="9 10" key="1">
    <citation type="submission" date="2019-10" db="EMBL/GenBank/DDBJ databases">
        <title>Rudanella paleaurantiibacter sp. nov., isolated from sludge.</title>
        <authorList>
            <person name="Xu S.Q."/>
        </authorList>
    </citation>
    <scope>NUCLEOTIDE SEQUENCE [LARGE SCALE GENOMIC DNA]</scope>
    <source>
        <strain evidence="9 10">HX-22-17</strain>
    </source>
</reference>
<feature type="transmembrane region" description="Helical" evidence="6">
    <location>
        <begin position="742"/>
        <end position="764"/>
    </location>
</feature>
<keyword evidence="2" id="KW-1003">Cell membrane</keyword>
<dbReference type="RefSeq" id="WP_152122508.1">
    <property type="nucleotide sequence ID" value="NZ_WELI01000001.1"/>
</dbReference>
<dbReference type="Proteomes" id="UP000488299">
    <property type="component" value="Unassembled WGS sequence"/>
</dbReference>
<evidence type="ECO:0000256" key="1">
    <source>
        <dbReference type="ARBA" id="ARBA00004651"/>
    </source>
</evidence>
<feature type="domain" description="ABC3 transporter permease C-terminal" evidence="7">
    <location>
        <begin position="668"/>
        <end position="776"/>
    </location>
</feature>
<evidence type="ECO:0000256" key="6">
    <source>
        <dbReference type="SAM" id="Phobius"/>
    </source>
</evidence>
<dbReference type="Pfam" id="PF02687">
    <property type="entry name" value="FtsX"/>
    <property type="match status" value="2"/>
</dbReference>
<feature type="domain" description="MacB-like periplasmic core" evidence="8">
    <location>
        <begin position="20"/>
        <end position="233"/>
    </location>
</feature>
<comment type="subcellular location">
    <subcellularLocation>
        <location evidence="1">Cell membrane</location>
        <topology evidence="1">Multi-pass membrane protein</topology>
    </subcellularLocation>
</comment>
<keyword evidence="10" id="KW-1185">Reference proteome</keyword>
<proteinExistence type="predicted"/>
<feature type="domain" description="MacB-like periplasmic core" evidence="8">
    <location>
        <begin position="431"/>
        <end position="632"/>
    </location>
</feature>
<dbReference type="PANTHER" id="PTHR30572:SF18">
    <property type="entry name" value="ABC-TYPE MACROLIDE FAMILY EXPORT SYSTEM PERMEASE COMPONENT 2"/>
    <property type="match status" value="1"/>
</dbReference>
<feature type="transmembrane region" description="Helical" evidence="6">
    <location>
        <begin position="333"/>
        <end position="355"/>
    </location>
</feature>
<evidence type="ECO:0000256" key="4">
    <source>
        <dbReference type="ARBA" id="ARBA00022989"/>
    </source>
</evidence>
<dbReference type="GO" id="GO:0005886">
    <property type="term" value="C:plasma membrane"/>
    <property type="evidence" value="ECO:0007669"/>
    <property type="project" value="UniProtKB-SubCell"/>
</dbReference>
<keyword evidence="3 6" id="KW-0812">Transmembrane</keyword>
<dbReference type="AlphaFoldDB" id="A0A7J5U634"/>
<evidence type="ECO:0000313" key="10">
    <source>
        <dbReference type="Proteomes" id="UP000488299"/>
    </source>
</evidence>
<sequence>MFRNYLKIAVRNLWKHKLFSLINVFGLASGLTVCLLAIAHIRGAFTYDTFHPNRDRTYRILTDVVSRTNDTHPYATSPMPLAEVLKRDYPFVAAATRAVRTYGDVSGNGRVLSLLTFAVDPDFFQLFSYPLAEGRPATEPGTAVLTRQTAERFFGTANPIGKTLQQGDNGPMLITGVLAESPAPSHLRFDILISLATSAQAKLPGVFYDWREYHNGYTYVLLKPGTRPEQLEHVLPSLARRVTRGLAFAHEKGYSFRTQALTSLSPSRQDLMFTTYEPQIGGLLAELGIGLITLLMAGFNYINLTLARSLGRAREVGIRKVAGALRWQVQAQFMAESVVVALLALGLAVVMLELVRPMAFVQQWMLGSMTWDAPLWAMCFGFSIVAGLLAGLVPARILSGFEPAQVLRSQTGLRVLRGLSLRKSLIVAQFAISLVAMITLLTLMRQMNYMATADYGFRRANVLTLPLADLPADRLAPQIEQLAGVESVGATSALFGSHGDTRMARRQRNAPDSTPAFTFAVGRQFLQTLHLNLIAGTDPFSSAADSSGHRIVINEEAVRKLRLGSPSEAIGQTIWFDGAELQVAGVVADFRFTSFAWAIMPLVLRQQPGQFRYLNIAVAEGATDNVRAEVARIWKGLKPYDPFAGMWYDNHLRERHTHTDDTDFMGLLVGLAFSIACLGLLGMVTYSTQTRTKEVGIRKVMGAEVGQIVWLLSKGFVWLLLLAAAIALPLGFLAGYAILFHFAYHVSIGLETLGACFGVLLLLGSITISFQTYRAALADPVKSIQTD</sequence>
<feature type="transmembrane region" description="Helical" evidence="6">
    <location>
        <begin position="664"/>
        <end position="687"/>
    </location>
</feature>
<feature type="transmembrane region" description="Helical" evidence="6">
    <location>
        <begin position="21"/>
        <end position="41"/>
    </location>
</feature>
<dbReference type="InterPro" id="IPR050250">
    <property type="entry name" value="Macrolide_Exporter_MacB"/>
</dbReference>
<keyword evidence="5 6" id="KW-0472">Membrane</keyword>
<feature type="transmembrane region" description="Helical" evidence="6">
    <location>
        <begin position="708"/>
        <end position="736"/>
    </location>
</feature>
<evidence type="ECO:0000259" key="7">
    <source>
        <dbReference type="Pfam" id="PF02687"/>
    </source>
</evidence>
<keyword evidence="4 6" id="KW-1133">Transmembrane helix</keyword>
<name>A0A7J5U634_9BACT</name>
<gene>
    <name evidence="9" type="ORF">F5984_02535</name>
</gene>
<accession>A0A7J5U634</accession>
<organism evidence="9 10">
    <name type="scientific">Rudanella paleaurantiibacter</name>
    <dbReference type="NCBI Taxonomy" id="2614655"/>
    <lineage>
        <taxon>Bacteria</taxon>
        <taxon>Pseudomonadati</taxon>
        <taxon>Bacteroidota</taxon>
        <taxon>Cytophagia</taxon>
        <taxon>Cytophagales</taxon>
        <taxon>Cytophagaceae</taxon>
        <taxon>Rudanella</taxon>
    </lineage>
</organism>
<dbReference type="EMBL" id="WELI01000001">
    <property type="protein sequence ID" value="KAB7733304.1"/>
    <property type="molecule type" value="Genomic_DNA"/>
</dbReference>
<feature type="transmembrane region" description="Helical" evidence="6">
    <location>
        <begin position="375"/>
        <end position="398"/>
    </location>
</feature>
<feature type="transmembrane region" description="Helical" evidence="6">
    <location>
        <begin position="280"/>
        <end position="302"/>
    </location>
</feature>
<dbReference type="PANTHER" id="PTHR30572">
    <property type="entry name" value="MEMBRANE COMPONENT OF TRANSPORTER-RELATED"/>
    <property type="match status" value="1"/>
</dbReference>
<dbReference type="InterPro" id="IPR003838">
    <property type="entry name" value="ABC3_permease_C"/>
</dbReference>
<dbReference type="GO" id="GO:0022857">
    <property type="term" value="F:transmembrane transporter activity"/>
    <property type="evidence" value="ECO:0007669"/>
    <property type="project" value="TreeGrafter"/>
</dbReference>
<evidence type="ECO:0000256" key="2">
    <source>
        <dbReference type="ARBA" id="ARBA00022475"/>
    </source>
</evidence>
<evidence type="ECO:0000313" key="9">
    <source>
        <dbReference type="EMBL" id="KAB7733304.1"/>
    </source>
</evidence>
<feature type="transmembrane region" description="Helical" evidence="6">
    <location>
        <begin position="424"/>
        <end position="444"/>
    </location>
</feature>
<evidence type="ECO:0000256" key="3">
    <source>
        <dbReference type="ARBA" id="ARBA00022692"/>
    </source>
</evidence>
<dbReference type="InterPro" id="IPR025857">
    <property type="entry name" value="MacB_PCD"/>
</dbReference>
<dbReference type="Pfam" id="PF12704">
    <property type="entry name" value="MacB_PCD"/>
    <property type="match status" value="2"/>
</dbReference>